<dbReference type="Proteomes" id="UP000569951">
    <property type="component" value="Unassembled WGS sequence"/>
</dbReference>
<keyword evidence="2" id="KW-1185">Reference proteome</keyword>
<sequence length="64" mass="6996">MAKLNPIELQKHLSGVDYPASKQDLLEAAQKNGGDDEIREALEGLPDQTFNKPTDVTAALSDRM</sequence>
<evidence type="ECO:0008006" key="3">
    <source>
        <dbReference type="Google" id="ProtNLM"/>
    </source>
</evidence>
<dbReference type="RefSeq" id="WP_183987661.1">
    <property type="nucleotide sequence ID" value="NZ_JACHHG010000008.1"/>
</dbReference>
<organism evidence="1 2">
    <name type="scientific">Deinobacterium chartae</name>
    <dbReference type="NCBI Taxonomy" id="521158"/>
    <lineage>
        <taxon>Bacteria</taxon>
        <taxon>Thermotogati</taxon>
        <taxon>Deinococcota</taxon>
        <taxon>Deinococci</taxon>
        <taxon>Deinococcales</taxon>
        <taxon>Deinococcaceae</taxon>
        <taxon>Deinobacterium</taxon>
    </lineage>
</organism>
<reference evidence="1 2" key="1">
    <citation type="submission" date="2020-08" db="EMBL/GenBank/DDBJ databases">
        <title>Genomic Encyclopedia of Type Strains, Phase IV (KMG-IV): sequencing the most valuable type-strain genomes for metagenomic binning, comparative biology and taxonomic classification.</title>
        <authorList>
            <person name="Goeker M."/>
        </authorList>
    </citation>
    <scope>NUCLEOTIDE SEQUENCE [LARGE SCALE GENOMIC DNA]</scope>
    <source>
        <strain evidence="1 2">DSM 21458</strain>
    </source>
</reference>
<dbReference type="AlphaFoldDB" id="A0A841HZF4"/>
<protein>
    <recommendedName>
        <fullName evidence="3">DUF2795 domain-containing protein</fullName>
    </recommendedName>
</protein>
<dbReference type="InterPro" id="IPR021527">
    <property type="entry name" value="DUF2795"/>
</dbReference>
<dbReference type="EMBL" id="JACHHG010000008">
    <property type="protein sequence ID" value="MBB6098911.1"/>
    <property type="molecule type" value="Genomic_DNA"/>
</dbReference>
<dbReference type="Pfam" id="PF11387">
    <property type="entry name" value="DUF2795"/>
    <property type="match status" value="1"/>
</dbReference>
<evidence type="ECO:0000313" key="2">
    <source>
        <dbReference type="Proteomes" id="UP000569951"/>
    </source>
</evidence>
<proteinExistence type="predicted"/>
<gene>
    <name evidence="1" type="ORF">HNR42_002346</name>
</gene>
<accession>A0A841HZF4</accession>
<name>A0A841HZF4_9DEIO</name>
<evidence type="ECO:0000313" key="1">
    <source>
        <dbReference type="EMBL" id="MBB6098911.1"/>
    </source>
</evidence>
<comment type="caution">
    <text evidence="1">The sequence shown here is derived from an EMBL/GenBank/DDBJ whole genome shotgun (WGS) entry which is preliminary data.</text>
</comment>